<dbReference type="GO" id="GO:0008233">
    <property type="term" value="F:peptidase activity"/>
    <property type="evidence" value="ECO:0007669"/>
    <property type="project" value="UniProtKB-KW"/>
</dbReference>
<dbReference type="Gene3D" id="2.130.10.10">
    <property type="entry name" value="YVTN repeat-like/Quinoprotein amine dehydrogenase"/>
    <property type="match status" value="1"/>
</dbReference>
<comment type="caution">
    <text evidence="2">The sequence shown here is derived from an EMBL/GenBank/DDBJ whole genome shotgun (WGS) entry which is preliminary data.</text>
</comment>
<dbReference type="InterPro" id="IPR003593">
    <property type="entry name" value="AAA+_ATPase"/>
</dbReference>
<dbReference type="SUPFAM" id="SSF50494">
    <property type="entry name" value="Trypsin-like serine proteases"/>
    <property type="match status" value="1"/>
</dbReference>
<protein>
    <submittedName>
        <fullName evidence="2">Serine protease</fullName>
    </submittedName>
</protein>
<evidence type="ECO:0000313" key="2">
    <source>
        <dbReference type="EMBL" id="MDA2806474.1"/>
    </source>
</evidence>
<dbReference type="Proteomes" id="UP001165685">
    <property type="component" value="Unassembled WGS sequence"/>
</dbReference>
<keyword evidence="2" id="KW-0378">Hydrolase</keyword>
<dbReference type="Gene3D" id="3.40.50.300">
    <property type="entry name" value="P-loop containing nucleotide triphosphate hydrolases"/>
    <property type="match status" value="1"/>
</dbReference>
<dbReference type="InterPro" id="IPR027417">
    <property type="entry name" value="P-loop_NTPase"/>
</dbReference>
<dbReference type="InterPro" id="IPR015943">
    <property type="entry name" value="WD40/YVTN_repeat-like_dom_sf"/>
</dbReference>
<keyword evidence="2" id="KW-0645">Protease</keyword>
<dbReference type="Pfam" id="PF13365">
    <property type="entry name" value="Trypsin_2"/>
    <property type="match status" value="1"/>
</dbReference>
<dbReference type="Pfam" id="PF20703">
    <property type="entry name" value="nSTAND1"/>
    <property type="match status" value="1"/>
</dbReference>
<organism evidence="2 3">
    <name type="scientific">Nocardiopsis suaedae</name>
    <dbReference type="NCBI Taxonomy" id="3018444"/>
    <lineage>
        <taxon>Bacteria</taxon>
        <taxon>Bacillati</taxon>
        <taxon>Actinomycetota</taxon>
        <taxon>Actinomycetes</taxon>
        <taxon>Streptosporangiales</taxon>
        <taxon>Nocardiopsidaceae</taxon>
        <taxon>Nocardiopsis</taxon>
    </lineage>
</organism>
<dbReference type="GO" id="GO:0006508">
    <property type="term" value="P:proteolysis"/>
    <property type="evidence" value="ECO:0007669"/>
    <property type="project" value="UniProtKB-KW"/>
</dbReference>
<evidence type="ECO:0000313" key="3">
    <source>
        <dbReference type="Proteomes" id="UP001165685"/>
    </source>
</evidence>
<dbReference type="SMART" id="SM00382">
    <property type="entry name" value="AAA"/>
    <property type="match status" value="1"/>
</dbReference>
<sequence>MPTAPVEAALVCVTDGSGAPVGAGFLVSEDHLVTCAHVVSSALGTGPHALPAAGAQIPVVFPLLAPGTRLQAVVARTGGGGGRLADDHALLRITGPLPSGAQPVRLVTGPDLSGLDVRAGGFPRGLNGAPAWARCTILGRSATEVVQTEDVRTSGIAIQPGFSGGPLWSDGLHGVVGMTLAVAPRREARTSYALTGRALFDALPELAERAMPPNPYRGLDPFRSKDGRLFFGREEMVEELVDLVARRENVLLVGPSGCGKTSLIHAGLLFREPLPDPEGVFVIRPGEADAAARTDAALARDDRTLIVVDQAEEAVTTGAVGLAARITAAASRPSSPVQALFSVRSDFLDALLSLRETADLASWRTRSVPALPEAGLRRAVVGPLPPGVVFENGLVERILEAVRDARAPLPLLQFTLSRLWEEQRSGVIGHRAYDDIGGVPGALDGYAEEVWALLGPEERSVAPRLFGRLVRVRRGHAPTARSAPLAELGPAERRFTLLPSAARLIVTENAAGRAVVRPAHEALITHWARLRNWVRDDARFLFWREEFRADTDRWRRSGQDESLLLRGAALAQAEGWARERRAELTGEELDYLTASGALRLRQRRRSRRIVATVSALLALALVVGVVAEAQRRRAEQEEANAASQTLAEDLLGRTGLDETLVLHAVAAYRTAPTQRATDALFDTYARTRDLDALVSAGGVLASGAHEPAASTDLSWIGTVANLRVHTWNRTDDGFTEGPLTGETASRIAISADGTTAALLEDHRVTLHDRQGRRVGVVDVPDGGVVDSPQPITLSPSGDYLAVHELNLSLEIAVYDTDTGERVTGKQVEDDVGAFVLSDEALFISSGDRVEIHGLTEGSTETIDLPGFGLDREGNQVASSVSAGPEGSVHAACRQGADRWRSRIHTRRPALDGTAAVVKAPIACDESFAPAPDGHLAVGRHPVSGEGDEKGDQDTPPLRFVDLRGGGLIGGSALPAKAERHRIAPADEEGVRVIGWNEEVDSIRSAEYRLGRMDTTPGIRVGDLSARYAATVRTENGTLKGAGVDLWNADDLTHISHASVRGTMRVSLFKDLLVIEAKGRVQVRTTPDLEILWEHELPESEWPRAVPSFDERYLIVAAEDGMTSVHRIRTGETTGEPFSLPRPTPDYGLGPVSPSTPLLQPVSEGELMAISEDTRSLERWDWRTGERTDTIELPGDASLVSFAPVPGTGGRDFAFFRREKTVERNLEIWRITDGDATRVEVLTTGVWESFFPVRMSGEGDFGIQDGKRMGIWQVDGEGGEQVLDLPVPEGMAPVAADLDSRSLMADGPMGGVAVYSLDPERWLSHLCGLVGGRGMSEPETRNLPPGVRTDDLC</sequence>
<dbReference type="Gene3D" id="2.40.10.120">
    <property type="match status" value="1"/>
</dbReference>
<gene>
    <name evidence="2" type="ORF">O4U47_18330</name>
</gene>
<dbReference type="SUPFAM" id="SSF52540">
    <property type="entry name" value="P-loop containing nucleoside triphosphate hydrolases"/>
    <property type="match status" value="1"/>
</dbReference>
<reference evidence="2" key="1">
    <citation type="submission" date="2023-01" db="EMBL/GenBank/DDBJ databases">
        <title>Draft genome sequence of Nocardiopsis sp. LSu2-4 isolated from halophytes.</title>
        <authorList>
            <person name="Duangmal K."/>
            <person name="Chantavorakit T."/>
        </authorList>
    </citation>
    <scope>NUCLEOTIDE SEQUENCE</scope>
    <source>
        <strain evidence="2">LSu2-4</strain>
    </source>
</reference>
<dbReference type="InterPro" id="IPR009003">
    <property type="entry name" value="Peptidase_S1_PA"/>
</dbReference>
<dbReference type="InterPro" id="IPR049052">
    <property type="entry name" value="nSTAND1"/>
</dbReference>
<evidence type="ECO:0000259" key="1">
    <source>
        <dbReference type="SMART" id="SM00382"/>
    </source>
</evidence>
<keyword evidence="3" id="KW-1185">Reference proteome</keyword>
<accession>A0ABT4TP59</accession>
<dbReference type="RefSeq" id="WP_270679114.1">
    <property type="nucleotide sequence ID" value="NZ_JAQFWP010000035.1"/>
</dbReference>
<dbReference type="EMBL" id="JAQFWP010000035">
    <property type="protein sequence ID" value="MDA2806474.1"/>
    <property type="molecule type" value="Genomic_DNA"/>
</dbReference>
<dbReference type="SUPFAM" id="SSF69322">
    <property type="entry name" value="Tricorn protease domain 2"/>
    <property type="match status" value="1"/>
</dbReference>
<proteinExistence type="predicted"/>
<feature type="domain" description="AAA+ ATPase" evidence="1">
    <location>
        <begin position="246"/>
        <end position="368"/>
    </location>
</feature>
<name>A0ABT4TP59_9ACTN</name>